<feature type="transmembrane region" description="Helical" evidence="2">
    <location>
        <begin position="275"/>
        <end position="297"/>
    </location>
</feature>
<keyword evidence="2" id="KW-0812">Transmembrane</keyword>
<dbReference type="PANTHER" id="PTHR28358">
    <property type="entry name" value="TRANSMEMBRANE PROTEIN 127"/>
    <property type="match status" value="1"/>
</dbReference>
<evidence type="ECO:0000313" key="5">
    <source>
        <dbReference type="Proteomes" id="UP001142055"/>
    </source>
</evidence>
<dbReference type="EMBL" id="JAPWDV010000001">
    <property type="protein sequence ID" value="KAJ6221632.1"/>
    <property type="molecule type" value="Genomic_DNA"/>
</dbReference>
<sequence>MASAGFYRFFRDISSQTQQRMVNIGSSMQSVFDNINGISTSNNNDTTLTTNNSPVNNSTVNVNEQSSINTNLCENSSPTNSTTECKLCIFVNETSSTNLTNSSTTCTINPRRSSRRSTRSNRSSHSSSYPPHSGLISIRTLDKDRNVLAAILSIVVIVILATALAQFKWFSIYNDLCDSHFYTKSDSDQVSIVNEEIARILELNSGSQSPNEQSPNSIANQYQTSQSQSSFVFSRPFHSTYSSSASAPLSSLYGLGPSYRLTCVTPQILALKRTIIGLCFLAIMCSLIQFFMDIIGTKRKWVNSMRSHAVGNIITVLLCVLIIGLCYFVSILYERAQLHQLFRRLRQAPTGMLIKHYMMKPAQMDKNQIDILTVHQVKFELSYYLVTLAGFLSILAAAANLFRRPRQILIERINHRQQHHRNYFNGGVGDESLLLSSDLLGTADHHPHHHPITSASNYFSFYHPNGWMYNPNWNACYNLDANGETNPNGQSSRNGSMLPFTAPITNCPPPPPYTP</sequence>
<gene>
    <name evidence="4" type="ORF">RDWZM_000177</name>
</gene>
<evidence type="ECO:0000256" key="2">
    <source>
        <dbReference type="SAM" id="Phobius"/>
    </source>
</evidence>
<keyword evidence="2" id="KW-0472">Membrane</keyword>
<feature type="domain" description="Transmembrane protein 127 transmembrane region" evidence="3">
    <location>
        <begin position="369"/>
        <end position="401"/>
    </location>
</feature>
<dbReference type="GO" id="GO:0016020">
    <property type="term" value="C:membrane"/>
    <property type="evidence" value="ECO:0007669"/>
    <property type="project" value="TreeGrafter"/>
</dbReference>
<dbReference type="PANTHER" id="PTHR28358:SF1">
    <property type="entry name" value="TRANSMEMBRANE PROTEIN 127"/>
    <property type="match status" value="1"/>
</dbReference>
<feature type="transmembrane region" description="Helical" evidence="2">
    <location>
        <begin position="147"/>
        <end position="167"/>
    </location>
</feature>
<dbReference type="Proteomes" id="UP001142055">
    <property type="component" value="Chromosome 1"/>
</dbReference>
<dbReference type="InterPro" id="IPR046795">
    <property type="entry name" value="TMEM127_TM"/>
</dbReference>
<feature type="compositionally biased region" description="Low complexity" evidence="1">
    <location>
        <begin position="99"/>
        <end position="111"/>
    </location>
</feature>
<protein>
    <recommendedName>
        <fullName evidence="3">Transmembrane protein 127 transmembrane region domain-containing protein</fullName>
    </recommendedName>
</protein>
<reference evidence="4" key="1">
    <citation type="submission" date="2022-12" db="EMBL/GenBank/DDBJ databases">
        <title>Genome assemblies of Blomia tropicalis.</title>
        <authorList>
            <person name="Cui Y."/>
        </authorList>
    </citation>
    <scope>NUCLEOTIDE SEQUENCE</scope>
    <source>
        <tissue evidence="4">Adult mites</tissue>
    </source>
</reference>
<proteinExistence type="predicted"/>
<name>A0A9Q0M9M4_BLOTA</name>
<evidence type="ECO:0000259" key="3">
    <source>
        <dbReference type="Pfam" id="PF20517"/>
    </source>
</evidence>
<organism evidence="4 5">
    <name type="scientific">Blomia tropicalis</name>
    <name type="common">Mite</name>
    <dbReference type="NCBI Taxonomy" id="40697"/>
    <lineage>
        <taxon>Eukaryota</taxon>
        <taxon>Metazoa</taxon>
        <taxon>Ecdysozoa</taxon>
        <taxon>Arthropoda</taxon>
        <taxon>Chelicerata</taxon>
        <taxon>Arachnida</taxon>
        <taxon>Acari</taxon>
        <taxon>Acariformes</taxon>
        <taxon>Sarcoptiformes</taxon>
        <taxon>Astigmata</taxon>
        <taxon>Glycyphagoidea</taxon>
        <taxon>Echimyopodidae</taxon>
        <taxon>Blomia</taxon>
    </lineage>
</organism>
<feature type="compositionally biased region" description="Polar residues" evidence="1">
    <location>
        <begin position="486"/>
        <end position="495"/>
    </location>
</feature>
<dbReference type="GO" id="GO:0008285">
    <property type="term" value="P:negative regulation of cell population proliferation"/>
    <property type="evidence" value="ECO:0007669"/>
    <property type="project" value="InterPro"/>
</dbReference>
<accession>A0A9Q0M9M4</accession>
<keyword evidence="2" id="KW-1133">Transmembrane helix</keyword>
<comment type="caution">
    <text evidence="4">The sequence shown here is derived from an EMBL/GenBank/DDBJ whole genome shotgun (WGS) entry which is preliminary data.</text>
</comment>
<feature type="compositionally biased region" description="Pro residues" evidence="1">
    <location>
        <begin position="506"/>
        <end position="515"/>
    </location>
</feature>
<evidence type="ECO:0000256" key="1">
    <source>
        <dbReference type="SAM" id="MobiDB-lite"/>
    </source>
</evidence>
<feature type="region of interest" description="Disordered" evidence="1">
    <location>
        <begin position="486"/>
        <end position="515"/>
    </location>
</feature>
<feature type="transmembrane region" description="Helical" evidence="2">
    <location>
        <begin position="381"/>
        <end position="402"/>
    </location>
</feature>
<feature type="transmembrane region" description="Helical" evidence="2">
    <location>
        <begin position="309"/>
        <end position="333"/>
    </location>
</feature>
<keyword evidence="5" id="KW-1185">Reference proteome</keyword>
<feature type="region of interest" description="Disordered" evidence="1">
    <location>
        <begin position="99"/>
        <end position="135"/>
    </location>
</feature>
<dbReference type="AlphaFoldDB" id="A0A9Q0M9M4"/>
<evidence type="ECO:0000313" key="4">
    <source>
        <dbReference type="EMBL" id="KAJ6221632.1"/>
    </source>
</evidence>
<dbReference type="GO" id="GO:0032007">
    <property type="term" value="P:negative regulation of TOR signaling"/>
    <property type="evidence" value="ECO:0007669"/>
    <property type="project" value="InterPro"/>
</dbReference>
<dbReference type="InterPro" id="IPR033331">
    <property type="entry name" value="TMEM127"/>
</dbReference>
<feature type="domain" description="Transmembrane protein 127 transmembrane region" evidence="3">
    <location>
        <begin position="263"/>
        <end position="337"/>
    </location>
</feature>
<dbReference type="Pfam" id="PF20517">
    <property type="entry name" value="TMEM127"/>
    <property type="match status" value="2"/>
</dbReference>